<dbReference type="GO" id="GO:0016020">
    <property type="term" value="C:membrane"/>
    <property type="evidence" value="ECO:0007669"/>
    <property type="project" value="UniProtKB-SubCell"/>
</dbReference>
<dbReference type="InterPro" id="IPR001733">
    <property type="entry name" value="Peptidase_S26B"/>
</dbReference>
<evidence type="ECO:0000256" key="4">
    <source>
        <dbReference type="ARBA" id="ARBA00023136"/>
    </source>
</evidence>
<protein>
    <submittedName>
        <fullName evidence="5">Peptidase S26B, signal peptidase</fullName>
    </submittedName>
</protein>
<sequence length="386" mass="40750">MIRRGVKWGIQGLALVALIGLVSGQVLGQPILLGFVETGSMEPTIDTGDGFVAIPSDLTGDPEPGDVIVFEAEEIHGGGLTTHRVVEETPRGYVTRGDANPFTDQDGDEPPVRDAQIVATAWQVNGNVVTIPRFGTAVMTAGDALERAQTRLASAVGTRSVLGSSGLATVLLGVSVALYAVETVRERRSPSLESRGADDESEWIDPRLLSAGFALLVVAAAAAAMVVPAGTQSYDVISAEFESERPLVIEQGTTADVPYPVANGGFVPTISYVEAGGPDVTTAPGRAAVGPQDETSVTVSITAPDETGHYTTYITEYRYLHVLPAPVIDALYGIHPRLPFATILSVLGAGTYGLGRFLSGPGDPRSRRAAIRRRCRTTRSILRRLY</sequence>
<dbReference type="EMBL" id="AOID01000023">
    <property type="protein sequence ID" value="ELY68311.1"/>
    <property type="molecule type" value="Genomic_DNA"/>
</dbReference>
<organism evidence="5 6">
    <name type="scientific">Natrinema versiforme JCM 10478</name>
    <dbReference type="NCBI Taxonomy" id="1227496"/>
    <lineage>
        <taxon>Archaea</taxon>
        <taxon>Methanobacteriati</taxon>
        <taxon>Methanobacteriota</taxon>
        <taxon>Stenosarchaea group</taxon>
        <taxon>Halobacteria</taxon>
        <taxon>Halobacteriales</taxon>
        <taxon>Natrialbaceae</taxon>
        <taxon>Natrinema</taxon>
    </lineage>
</organism>
<proteinExistence type="predicted"/>
<evidence type="ECO:0000256" key="3">
    <source>
        <dbReference type="ARBA" id="ARBA00022989"/>
    </source>
</evidence>
<keyword evidence="3" id="KW-1133">Transmembrane helix</keyword>
<gene>
    <name evidence="5" type="ORF">C489_07700</name>
</gene>
<dbReference type="OrthoDB" id="50404at2157"/>
<comment type="subcellular location">
    <subcellularLocation>
        <location evidence="1">Membrane</location>
    </subcellularLocation>
</comment>
<evidence type="ECO:0000313" key="6">
    <source>
        <dbReference type="Proteomes" id="UP000011632"/>
    </source>
</evidence>
<dbReference type="RefSeq" id="WP_006430610.1">
    <property type="nucleotide sequence ID" value="NZ_AOID01000023.1"/>
</dbReference>
<evidence type="ECO:0000256" key="2">
    <source>
        <dbReference type="ARBA" id="ARBA00022692"/>
    </source>
</evidence>
<comment type="caution">
    <text evidence="5">The sequence shown here is derived from an EMBL/GenBank/DDBJ whole genome shotgun (WGS) entry which is preliminary data.</text>
</comment>
<dbReference type="STRING" id="1227496.C489_07700"/>
<dbReference type="GO" id="GO:0006465">
    <property type="term" value="P:signal peptide processing"/>
    <property type="evidence" value="ECO:0007669"/>
    <property type="project" value="InterPro"/>
</dbReference>
<dbReference type="Proteomes" id="UP000011632">
    <property type="component" value="Unassembled WGS sequence"/>
</dbReference>
<keyword evidence="2" id="KW-0812">Transmembrane</keyword>
<dbReference type="GO" id="GO:0004252">
    <property type="term" value="F:serine-type endopeptidase activity"/>
    <property type="evidence" value="ECO:0007669"/>
    <property type="project" value="InterPro"/>
</dbReference>
<dbReference type="NCBIfam" id="TIGR02228">
    <property type="entry name" value="sigpep_I_arch"/>
    <property type="match status" value="1"/>
</dbReference>
<evidence type="ECO:0000256" key="1">
    <source>
        <dbReference type="ARBA" id="ARBA00004370"/>
    </source>
</evidence>
<keyword evidence="4" id="KW-0472">Membrane</keyword>
<evidence type="ECO:0000313" key="5">
    <source>
        <dbReference type="EMBL" id="ELY68311.1"/>
    </source>
</evidence>
<dbReference type="CDD" id="cd06530">
    <property type="entry name" value="S26_SPase_I"/>
    <property type="match status" value="1"/>
</dbReference>
<keyword evidence="6" id="KW-1185">Reference proteome</keyword>
<reference evidence="5 6" key="1">
    <citation type="journal article" date="2014" name="PLoS Genet.">
        <title>Phylogenetically driven sequencing of extremely halophilic archaea reveals strategies for static and dynamic osmo-response.</title>
        <authorList>
            <person name="Becker E.A."/>
            <person name="Seitzer P.M."/>
            <person name="Tritt A."/>
            <person name="Larsen D."/>
            <person name="Krusor M."/>
            <person name="Yao A.I."/>
            <person name="Wu D."/>
            <person name="Madern D."/>
            <person name="Eisen J.A."/>
            <person name="Darling A.E."/>
            <person name="Facciotti M.T."/>
        </authorList>
    </citation>
    <scope>NUCLEOTIDE SEQUENCE [LARGE SCALE GENOMIC DNA]</scope>
    <source>
        <strain evidence="5 6">JCM 10478</strain>
    </source>
</reference>
<dbReference type="SUPFAM" id="SSF51306">
    <property type="entry name" value="LexA/Signal peptidase"/>
    <property type="match status" value="1"/>
</dbReference>
<dbReference type="PATRIC" id="fig|1227496.3.peg.1558"/>
<accession>L9Y3Q0</accession>
<name>L9Y3Q0_9EURY</name>
<dbReference type="InterPro" id="IPR019533">
    <property type="entry name" value="Peptidase_S26"/>
</dbReference>
<dbReference type="AlphaFoldDB" id="L9Y3Q0"/>
<dbReference type="InterPro" id="IPR036286">
    <property type="entry name" value="LexA/Signal_pep-like_sf"/>
</dbReference>